<evidence type="ECO:0000256" key="3">
    <source>
        <dbReference type="ARBA" id="ARBA00023012"/>
    </source>
</evidence>
<dbReference type="GO" id="GO:0000156">
    <property type="term" value="F:phosphorelay response regulator activity"/>
    <property type="evidence" value="ECO:0007669"/>
    <property type="project" value="TreeGrafter"/>
</dbReference>
<dbReference type="Gene3D" id="6.10.250.690">
    <property type="match status" value="1"/>
</dbReference>
<name>A0A1C6I5J4_9FIRM</name>
<feature type="DNA-binding region" description="OmpR/PhoB-type" evidence="9">
    <location>
        <begin position="124"/>
        <end position="222"/>
    </location>
</feature>
<dbReference type="PANTHER" id="PTHR48111:SF22">
    <property type="entry name" value="REGULATOR OF RPOS"/>
    <property type="match status" value="1"/>
</dbReference>
<dbReference type="PROSITE" id="PS51755">
    <property type="entry name" value="OMPR_PHOB"/>
    <property type="match status" value="1"/>
</dbReference>
<dbReference type="InterPro" id="IPR036388">
    <property type="entry name" value="WH-like_DNA-bd_sf"/>
</dbReference>
<dbReference type="CDD" id="cd17624">
    <property type="entry name" value="REC_OmpR_PmrA-like"/>
    <property type="match status" value="1"/>
</dbReference>
<evidence type="ECO:0000256" key="4">
    <source>
        <dbReference type="ARBA" id="ARBA00023015"/>
    </source>
</evidence>
<evidence type="ECO:0000313" key="12">
    <source>
        <dbReference type="EMBL" id="SCJ64375.1"/>
    </source>
</evidence>
<dbReference type="GO" id="GO:0032993">
    <property type="term" value="C:protein-DNA complex"/>
    <property type="evidence" value="ECO:0007669"/>
    <property type="project" value="TreeGrafter"/>
</dbReference>
<gene>
    <name evidence="12" type="primary">ctrA</name>
    <name evidence="12" type="ORF">SAMEA3545359_01217</name>
</gene>
<dbReference type="Gene3D" id="1.10.10.10">
    <property type="entry name" value="Winged helix-like DNA-binding domain superfamily/Winged helix DNA-binding domain"/>
    <property type="match status" value="1"/>
</dbReference>
<dbReference type="EMBL" id="FMHG01000001">
    <property type="protein sequence ID" value="SCJ64375.1"/>
    <property type="molecule type" value="Genomic_DNA"/>
</dbReference>
<dbReference type="GO" id="GO:0006355">
    <property type="term" value="P:regulation of DNA-templated transcription"/>
    <property type="evidence" value="ECO:0007669"/>
    <property type="project" value="InterPro"/>
</dbReference>
<feature type="domain" description="Response regulatory" evidence="10">
    <location>
        <begin position="2"/>
        <end position="116"/>
    </location>
</feature>
<evidence type="ECO:0000256" key="2">
    <source>
        <dbReference type="ARBA" id="ARBA00022553"/>
    </source>
</evidence>
<keyword evidence="3" id="KW-0902">Two-component regulatory system</keyword>
<feature type="domain" description="OmpR/PhoB-type" evidence="11">
    <location>
        <begin position="124"/>
        <end position="222"/>
    </location>
</feature>
<dbReference type="SMART" id="SM00862">
    <property type="entry name" value="Trans_reg_C"/>
    <property type="match status" value="1"/>
</dbReference>
<dbReference type="InterPro" id="IPR039420">
    <property type="entry name" value="WalR-like"/>
</dbReference>
<evidence type="ECO:0000259" key="11">
    <source>
        <dbReference type="PROSITE" id="PS51755"/>
    </source>
</evidence>
<protein>
    <recommendedName>
        <fullName evidence="1">Stage 0 sporulation protein A homolog</fullName>
    </recommendedName>
</protein>
<sequence>MRLLIIEDDKLLALSMKKGLEKYGFYVDISNVGMDGEEKAYSNEYDAILLDLNLPDKDGTEILQFLRESGIQTPVLIITARDEIEERALGLDLGADDYITKPFQLLELRARIQAVIRRFHGRTSPVISIGELSINPSTRTVTVNATPVELTPKEFDILEYLAQRHPAVTTVEQVAEHIYDETFDPSSSILRVHFSRLKRKLADACGREVLQNIRGKGYWLCEQEN</sequence>
<evidence type="ECO:0000259" key="10">
    <source>
        <dbReference type="PROSITE" id="PS50110"/>
    </source>
</evidence>
<dbReference type="PANTHER" id="PTHR48111">
    <property type="entry name" value="REGULATOR OF RPOS"/>
    <property type="match status" value="1"/>
</dbReference>
<dbReference type="GO" id="GO:0000976">
    <property type="term" value="F:transcription cis-regulatory region binding"/>
    <property type="evidence" value="ECO:0007669"/>
    <property type="project" value="TreeGrafter"/>
</dbReference>
<evidence type="ECO:0000256" key="8">
    <source>
        <dbReference type="PROSITE-ProRule" id="PRU00169"/>
    </source>
</evidence>
<evidence type="ECO:0000256" key="7">
    <source>
        <dbReference type="ARBA" id="ARBA00024867"/>
    </source>
</evidence>
<dbReference type="SMART" id="SM00448">
    <property type="entry name" value="REC"/>
    <property type="match status" value="1"/>
</dbReference>
<reference evidence="12" key="1">
    <citation type="submission" date="2015-09" db="EMBL/GenBank/DDBJ databases">
        <authorList>
            <consortium name="Pathogen Informatics"/>
        </authorList>
    </citation>
    <scope>NUCLEOTIDE SEQUENCE</scope>
    <source>
        <strain evidence="12">2789STDY5834896</strain>
    </source>
</reference>
<dbReference type="InterPro" id="IPR001867">
    <property type="entry name" value="OmpR/PhoB-type_DNA-bd"/>
</dbReference>
<evidence type="ECO:0000256" key="6">
    <source>
        <dbReference type="ARBA" id="ARBA00023163"/>
    </source>
</evidence>
<dbReference type="InterPro" id="IPR001789">
    <property type="entry name" value="Sig_transdc_resp-reg_receiver"/>
</dbReference>
<dbReference type="Pfam" id="PF00072">
    <property type="entry name" value="Response_reg"/>
    <property type="match status" value="1"/>
</dbReference>
<comment type="function">
    <text evidence="7">May play the central regulatory role in sporulation. It may be an element of the effector pathway responsible for the activation of sporulation genes in response to nutritional stress. Spo0A may act in concert with spo0H (a sigma factor) to control the expression of some genes that are critical to the sporulation process.</text>
</comment>
<evidence type="ECO:0000256" key="9">
    <source>
        <dbReference type="PROSITE-ProRule" id="PRU01091"/>
    </source>
</evidence>
<dbReference type="PROSITE" id="PS50110">
    <property type="entry name" value="RESPONSE_REGULATORY"/>
    <property type="match status" value="1"/>
</dbReference>
<dbReference type="SUPFAM" id="SSF52172">
    <property type="entry name" value="CheY-like"/>
    <property type="match status" value="1"/>
</dbReference>
<dbReference type="Gene3D" id="3.40.50.2300">
    <property type="match status" value="1"/>
</dbReference>
<keyword evidence="6" id="KW-0804">Transcription</keyword>
<evidence type="ECO:0000256" key="1">
    <source>
        <dbReference type="ARBA" id="ARBA00018672"/>
    </source>
</evidence>
<keyword evidence="4" id="KW-0805">Transcription regulation</keyword>
<feature type="modified residue" description="4-aspartylphosphate" evidence="8">
    <location>
        <position position="51"/>
    </location>
</feature>
<proteinExistence type="predicted"/>
<dbReference type="InterPro" id="IPR011006">
    <property type="entry name" value="CheY-like_superfamily"/>
</dbReference>
<dbReference type="GO" id="GO:0005829">
    <property type="term" value="C:cytosol"/>
    <property type="evidence" value="ECO:0007669"/>
    <property type="project" value="TreeGrafter"/>
</dbReference>
<organism evidence="12">
    <name type="scientific">uncultured Anaerotruncus sp</name>
    <dbReference type="NCBI Taxonomy" id="905011"/>
    <lineage>
        <taxon>Bacteria</taxon>
        <taxon>Bacillati</taxon>
        <taxon>Bacillota</taxon>
        <taxon>Clostridia</taxon>
        <taxon>Eubacteriales</taxon>
        <taxon>Oscillospiraceae</taxon>
        <taxon>Anaerotruncus</taxon>
        <taxon>environmental samples</taxon>
    </lineage>
</organism>
<accession>A0A1C6I5J4</accession>
<dbReference type="AlphaFoldDB" id="A0A1C6I5J4"/>
<dbReference type="CDD" id="cd00383">
    <property type="entry name" value="trans_reg_C"/>
    <property type="match status" value="1"/>
</dbReference>
<evidence type="ECO:0000256" key="5">
    <source>
        <dbReference type="ARBA" id="ARBA00023125"/>
    </source>
</evidence>
<keyword evidence="5 9" id="KW-0238">DNA-binding</keyword>
<dbReference type="Pfam" id="PF00486">
    <property type="entry name" value="Trans_reg_C"/>
    <property type="match status" value="1"/>
</dbReference>
<keyword evidence="2 8" id="KW-0597">Phosphoprotein</keyword>